<evidence type="ECO:0000256" key="2">
    <source>
        <dbReference type="ARBA" id="ARBA00004141"/>
    </source>
</evidence>
<feature type="region of interest" description="Disordered" evidence="11">
    <location>
        <begin position="964"/>
        <end position="1014"/>
    </location>
</feature>
<dbReference type="EMBL" id="LR902765">
    <property type="protein sequence ID" value="CAD7251060.1"/>
    <property type="molecule type" value="Genomic_DNA"/>
</dbReference>
<keyword evidence="14" id="KW-1185">Reference proteome</keyword>
<keyword evidence="4 12" id="KW-0812">Transmembrane</keyword>
<evidence type="ECO:0000256" key="1">
    <source>
        <dbReference type="ARBA" id="ARBA00004123"/>
    </source>
</evidence>
<feature type="transmembrane region" description="Helical" evidence="12">
    <location>
        <begin position="1625"/>
        <end position="1643"/>
    </location>
</feature>
<feature type="region of interest" description="Disordered" evidence="11">
    <location>
        <begin position="251"/>
        <end position="272"/>
    </location>
</feature>
<dbReference type="GO" id="GO:0016020">
    <property type="term" value="C:membrane"/>
    <property type="evidence" value="ECO:0007669"/>
    <property type="project" value="UniProtKB-SubCell"/>
</dbReference>
<dbReference type="GO" id="GO:0003712">
    <property type="term" value="F:transcription coregulator activity"/>
    <property type="evidence" value="ECO:0007669"/>
    <property type="project" value="TreeGrafter"/>
</dbReference>
<proteinExistence type="inferred from homology"/>
<feature type="transmembrane region" description="Helical" evidence="12">
    <location>
        <begin position="1655"/>
        <end position="1672"/>
    </location>
</feature>
<keyword evidence="7 12" id="KW-0472">Membrane</keyword>
<feature type="compositionally biased region" description="Basic and acidic residues" evidence="11">
    <location>
        <begin position="455"/>
        <end position="476"/>
    </location>
</feature>
<feature type="compositionally biased region" description="Basic residues" evidence="11">
    <location>
        <begin position="45"/>
        <end position="54"/>
    </location>
</feature>
<evidence type="ECO:0000256" key="4">
    <source>
        <dbReference type="ARBA" id="ARBA00022692"/>
    </source>
</evidence>
<evidence type="ECO:0000313" key="13">
    <source>
        <dbReference type="EMBL" id="CAD7251060.1"/>
    </source>
</evidence>
<feature type="transmembrane region" description="Helical" evidence="12">
    <location>
        <begin position="1831"/>
        <end position="1856"/>
    </location>
</feature>
<feature type="compositionally biased region" description="Polar residues" evidence="11">
    <location>
        <begin position="964"/>
        <end position="982"/>
    </location>
</feature>
<dbReference type="OrthoDB" id="6383045at2759"/>
<feature type="region of interest" description="Disordered" evidence="11">
    <location>
        <begin position="1"/>
        <end position="94"/>
    </location>
</feature>
<feature type="non-terminal residue" evidence="13">
    <location>
        <position position="1"/>
    </location>
</feature>
<dbReference type="GO" id="GO:0005634">
    <property type="term" value="C:nucleus"/>
    <property type="evidence" value="ECO:0007669"/>
    <property type="project" value="UniProtKB-SubCell"/>
</dbReference>
<keyword evidence="8" id="KW-0804">Transcription</keyword>
<dbReference type="Gene3D" id="1.10.10.60">
    <property type="entry name" value="Homeodomain-like"/>
    <property type="match status" value="1"/>
</dbReference>
<feature type="region of interest" description="Disordered" evidence="11">
    <location>
        <begin position="1328"/>
        <end position="1368"/>
    </location>
</feature>
<feature type="compositionally biased region" description="Acidic residues" evidence="11">
    <location>
        <begin position="477"/>
        <end position="512"/>
    </location>
</feature>
<keyword evidence="6" id="KW-0805">Transcription regulation</keyword>
<accession>A0A7R9ABK1</accession>
<dbReference type="PROSITE" id="PS51477">
    <property type="entry name" value="PAH"/>
    <property type="match status" value="1"/>
</dbReference>
<feature type="compositionally biased region" description="Acidic residues" evidence="11">
    <location>
        <begin position="214"/>
        <end position="224"/>
    </location>
</feature>
<feature type="compositionally biased region" description="Basic and acidic residues" evidence="11">
    <location>
        <begin position="1003"/>
        <end position="1014"/>
    </location>
</feature>
<feature type="transmembrane region" description="Helical" evidence="12">
    <location>
        <begin position="1519"/>
        <end position="1537"/>
    </location>
</feature>
<dbReference type="GO" id="GO:0006355">
    <property type="term" value="P:regulation of DNA-templated transcription"/>
    <property type="evidence" value="ECO:0007669"/>
    <property type="project" value="InterPro"/>
</dbReference>
<feature type="compositionally biased region" description="Acidic residues" evidence="11">
    <location>
        <begin position="356"/>
        <end position="380"/>
    </location>
</feature>
<evidence type="ECO:0000256" key="8">
    <source>
        <dbReference type="ARBA" id="ARBA00023163"/>
    </source>
</evidence>
<evidence type="ECO:0000256" key="9">
    <source>
        <dbReference type="ARBA" id="ARBA00023242"/>
    </source>
</evidence>
<feature type="region of interest" description="Disordered" evidence="11">
    <location>
        <begin position="349"/>
        <end position="524"/>
    </location>
</feature>
<evidence type="ECO:0000256" key="5">
    <source>
        <dbReference type="ARBA" id="ARBA00022989"/>
    </source>
</evidence>
<dbReference type="InterPro" id="IPR003822">
    <property type="entry name" value="PAH"/>
</dbReference>
<name>A0A7R9ABK1_9CRUS</name>
<protein>
    <submittedName>
        <fullName evidence="13">Uncharacterized protein</fullName>
    </submittedName>
</protein>
<comment type="similarity">
    <text evidence="3">Belongs to the TMEM45 family.</text>
</comment>
<comment type="subcellular location">
    <subcellularLocation>
        <location evidence="2">Membrane</location>
        <topology evidence="2">Multi-pass membrane protein</topology>
    </subcellularLocation>
    <subcellularLocation>
        <location evidence="1 10">Nucleus</location>
    </subcellularLocation>
</comment>
<evidence type="ECO:0000256" key="6">
    <source>
        <dbReference type="ARBA" id="ARBA00023015"/>
    </source>
</evidence>
<dbReference type="PANTHER" id="PTHR16088:SF3">
    <property type="entry name" value="GON-4-LIKE PROTEIN"/>
    <property type="match status" value="1"/>
</dbReference>
<feature type="compositionally biased region" description="Basic and acidic residues" evidence="11">
    <location>
        <begin position="987"/>
        <end position="996"/>
    </location>
</feature>
<feature type="region of interest" description="Disordered" evidence="11">
    <location>
        <begin position="196"/>
        <end position="238"/>
    </location>
</feature>
<feature type="compositionally biased region" description="Basic and acidic residues" evidence="11">
    <location>
        <begin position="381"/>
        <end position="408"/>
    </location>
</feature>
<keyword evidence="9 10" id="KW-0539">Nucleus</keyword>
<dbReference type="InterPro" id="IPR006904">
    <property type="entry name" value="DUF716"/>
</dbReference>
<feature type="compositionally biased region" description="Basic and acidic residues" evidence="11">
    <location>
        <begin position="425"/>
        <end position="447"/>
    </location>
</feature>
<feature type="compositionally biased region" description="Basic and acidic residues" evidence="11">
    <location>
        <begin position="55"/>
        <end position="65"/>
    </location>
</feature>
<feature type="transmembrane region" description="Helical" evidence="12">
    <location>
        <begin position="1723"/>
        <end position="1742"/>
    </location>
</feature>
<sequence length="1876" mass="211005">MESEDQSEPERPEPLNSSLSVEESFSTPRSPSGLCIVTDDEASRSRSRPKSRPKPRGESQIEGQKRPASSGPSSPPMKKKLKLDEVVNPENVEDGDLLEGKVTVPVKSLIKMDKDMTDKASQENLTRRNVKSILHHVLTNKMVLTMVKKSLRDQGEWDSDNEDSEDDESVLVWEPKLTRARAKELMKGKEALEGEVRVVGKDEDSTTALLTNEYPEDETDDEEYQPNPEQDQSDEETQSIISSCIASDIGSPVVMTPRSTATDEPSQEAVFREPQSSFRKCLDFQSSFNQEWIGLRTRSKFPLQDTSLETLERSFVPPDISADMYESGLEEEDEEWKNFLREYALTSYEARREESQETEEEDDDPEYNFLEEEGQEDPDPEEVRNDRAVKVPKKELTELWKELMEDPYFRTSPINGDEEDDNEKEVETQTKSKDKEKEASFRSKEKQISSSEDSSDGKERHTMPKESRVGKEKKGENEEEEEEEDEEDEDEEDEDMEREESTEGSDEEDGSDVEAGGCIDDGMPPLDSVIFTSQQLTVLEVQLRQHVQLLCQTFLISSLSDSTCPTTNAARSHLMELSSFAASRKENASSIYHIRNLEPAVQLVKDWKLPSVLPKVLAPQKKRRRINAKGRLRLPLELAQTMSTSKAFLYPSLLPAFRVNPLSSSATRAFLPAEDNLIALGLSEFVPFVEREGLCSKGSELDAALPFVRRFLLPSRTVRQLRLRIKNLCTRPGNCNNSVKCFLENGRVPVLRTPLQSMGSKELSPLYLHPLASFPRIWRPHIVQEKRVNGLIRPKPAVGEPGSMKMPALVARVIVTPPKSLPVGTSASEPPSIPSPHNWISPAKTVSPILKKYRRQTRSRTRAQAARSLIFNLPPICPRPAESSSQLNNPANSPVQRIIIPCITIRMQQSEKAEPVATLSVPKNFPSMPIISMATPVKDQGSLCLQNIVNQTIATPGSKLLLTESQNTPSSEQVTPSTSIVTQEPDLADKSRKGTADEQSLSQEERDALQPEKETDLVHENMAALMKASMVISTPKTLKSCKKKASVRQVREAKTTMEILNKTMDPAHQEEKEAVIAEAYYDKLRTNLDRLAMKELQDAILQFETGSRSVRDIYREVQRVLRPHPDLLYEFAAFLTPEQAMECGVYQDLLFLNRVHSFLVSLHVMFASQPSHLHKISKTLMQAKKACASDEQLKKAVLPLLKGNQYLIEEFLLLLPKEKPPERLLTDYEDLPLSFDNEGNAVEMPEPRGYEILKLPPQVYEDKYGGLDCPCKCHECDIKRYQLRLEHCVPCGIRFVDGKVCLKSDKKLKALDADDMRCILACHTSPSDEARGRKRASKSNILGPDVLPSEEVPACGKKDRTPGKKDREWSRNEDMIILSTCKEKGISEASLQHALAALHGRSLEEVKKRMEDLLQALELASSESNQSDASAIGLPLRDQPSARILSLGGAPIRDHSDLGASLSPPPPGWHSPSETGRVCVARRALPCLFRPFPAVSIVRADSIYRELQVEMKQMPTGKAVPAFGFLAVGLLMTWDTLARWHRSRLDPAAARYRNSLRFVPGRLPWEYIFIACVCLVGLIGELYFHRGLGLMGLKHAGSYLGFLFLSCVLFAKELRLETLPPNSDYAAFILALSLQYILLAFNHAQSLLDDMTVAALRYVILTGIVATSLEMLKPHHVMAGLFRCYAVFLQGTWYSQMAVIFSQRHSGWDFEKRENVTIATVSFTLQVVLDAVFILVLSFIMGKCQKTKTFRFSAVKSTESQVAAHYPLKMARPMDGVLNQKSPIEFLTKENVTLEIIHLRLQNAYGTWYSQMAVIFSQRHSGWDFEKRENVTIATVSFTLQVVLDAVFIFVLSFIMGKCQKSKTFRFSAVKSTESQ</sequence>
<dbReference type="PANTHER" id="PTHR16088">
    <property type="entry name" value="YY1 ASSOCIATED PROTEIN-RELATED"/>
    <property type="match status" value="1"/>
</dbReference>
<reference evidence="13" key="1">
    <citation type="submission" date="2020-11" db="EMBL/GenBank/DDBJ databases">
        <authorList>
            <person name="Tran Van P."/>
        </authorList>
    </citation>
    <scope>NUCLEOTIDE SEQUENCE</scope>
</reference>
<evidence type="ECO:0000313" key="14">
    <source>
        <dbReference type="Proteomes" id="UP000677054"/>
    </source>
</evidence>
<feature type="transmembrane region" description="Helical" evidence="12">
    <location>
        <begin position="1684"/>
        <end position="1703"/>
    </location>
</feature>
<organism evidence="13">
    <name type="scientific">Darwinula stevensoni</name>
    <dbReference type="NCBI Taxonomy" id="69355"/>
    <lineage>
        <taxon>Eukaryota</taxon>
        <taxon>Metazoa</taxon>
        <taxon>Ecdysozoa</taxon>
        <taxon>Arthropoda</taxon>
        <taxon>Crustacea</taxon>
        <taxon>Oligostraca</taxon>
        <taxon>Ostracoda</taxon>
        <taxon>Podocopa</taxon>
        <taxon>Podocopida</taxon>
        <taxon>Darwinulocopina</taxon>
        <taxon>Darwinuloidea</taxon>
        <taxon>Darwinulidae</taxon>
        <taxon>Darwinula</taxon>
    </lineage>
</organism>
<feature type="transmembrane region" description="Helical" evidence="12">
    <location>
        <begin position="1563"/>
        <end position="1584"/>
    </location>
</feature>
<dbReference type="SUPFAM" id="SSF47762">
    <property type="entry name" value="PAH2 domain"/>
    <property type="match status" value="1"/>
</dbReference>
<evidence type="ECO:0000256" key="12">
    <source>
        <dbReference type="SAM" id="Phobius"/>
    </source>
</evidence>
<evidence type="ECO:0000256" key="11">
    <source>
        <dbReference type="SAM" id="MobiDB-lite"/>
    </source>
</evidence>
<feature type="compositionally biased region" description="Basic and acidic residues" evidence="11">
    <location>
        <begin position="1356"/>
        <end position="1368"/>
    </location>
</feature>
<feature type="compositionally biased region" description="Polar residues" evidence="11">
    <location>
        <begin position="15"/>
        <end position="30"/>
    </location>
</feature>
<dbReference type="InterPro" id="IPR036600">
    <property type="entry name" value="PAH_sf"/>
</dbReference>
<dbReference type="EMBL" id="CAJPEV010003248">
    <property type="protein sequence ID" value="CAG0899313.1"/>
    <property type="molecule type" value="Genomic_DNA"/>
</dbReference>
<evidence type="ECO:0000256" key="10">
    <source>
        <dbReference type="PROSITE-ProRule" id="PRU00810"/>
    </source>
</evidence>
<dbReference type="Pfam" id="PF04819">
    <property type="entry name" value="DUF716"/>
    <property type="match status" value="1"/>
</dbReference>
<dbReference type="Proteomes" id="UP000677054">
    <property type="component" value="Unassembled WGS sequence"/>
</dbReference>
<feature type="transmembrane region" description="Helical" evidence="12">
    <location>
        <begin position="1596"/>
        <end position="1613"/>
    </location>
</feature>
<gene>
    <name evidence="13" type="ORF">DSTB1V02_LOCUS10827</name>
</gene>
<dbReference type="InterPro" id="IPR052435">
    <property type="entry name" value="YY1-Transcr_Regul"/>
</dbReference>
<evidence type="ECO:0000256" key="7">
    <source>
        <dbReference type="ARBA" id="ARBA00023136"/>
    </source>
</evidence>
<keyword evidence="5 12" id="KW-1133">Transmembrane helix</keyword>
<evidence type="ECO:0000256" key="3">
    <source>
        <dbReference type="ARBA" id="ARBA00006948"/>
    </source>
</evidence>